<dbReference type="InterPro" id="IPR000515">
    <property type="entry name" value="MetI-like"/>
</dbReference>
<feature type="transmembrane region" description="Helical" evidence="7">
    <location>
        <begin position="250"/>
        <end position="269"/>
    </location>
</feature>
<dbReference type="Gene3D" id="1.10.3720.10">
    <property type="entry name" value="MetI-like"/>
    <property type="match status" value="1"/>
</dbReference>
<keyword evidence="3" id="KW-1003">Cell membrane</keyword>
<dbReference type="PANTHER" id="PTHR43386">
    <property type="entry name" value="OLIGOPEPTIDE TRANSPORT SYSTEM PERMEASE PROTEIN APPC"/>
    <property type="match status" value="1"/>
</dbReference>
<feature type="transmembrane region" description="Helical" evidence="7">
    <location>
        <begin position="81"/>
        <end position="107"/>
    </location>
</feature>
<reference evidence="9 10" key="1">
    <citation type="submission" date="2022-04" db="EMBL/GenBank/DDBJ databases">
        <title>Positive selection, recombination, and allopatry shape intraspecific diversity of widespread and dominant cyanobacteria.</title>
        <authorList>
            <person name="Wei J."/>
            <person name="Shu W."/>
            <person name="Hu C."/>
        </authorList>
    </citation>
    <scope>NUCLEOTIDE SEQUENCE [LARGE SCALE GENOMIC DNA]</scope>
    <source>
        <strain evidence="9 10">AS-A4</strain>
    </source>
</reference>
<evidence type="ECO:0000256" key="1">
    <source>
        <dbReference type="ARBA" id="ARBA00004651"/>
    </source>
</evidence>
<protein>
    <submittedName>
        <fullName evidence="9">ABC transporter permease</fullName>
    </submittedName>
</protein>
<feature type="transmembrane region" description="Helical" evidence="7">
    <location>
        <begin position="114"/>
        <end position="135"/>
    </location>
</feature>
<comment type="caution">
    <text evidence="9">The sequence shown here is derived from an EMBL/GenBank/DDBJ whole genome shotgun (WGS) entry which is preliminary data.</text>
</comment>
<dbReference type="Proteomes" id="UP001476950">
    <property type="component" value="Unassembled WGS sequence"/>
</dbReference>
<sequence length="285" mass="30421">MPYLTQRAFQRFWQSSAGKIGLVLTIALSALALLAPVLHPYDPTTDRDYLVRLLPPTAAHWFGTDALGRDVMTLVWYGIRISLSISLVSVGIGLLIGLVLGLLAGYFRGIIEVAVGWLTDILLAFPSILLAIAIVTVTRPSIQSVVIAVGLAQIPLFTRLTRAMVLSLREQEFVEAARALGATPDRIIIHHILPASLAPIVVQTTLSIGTATLEAAGLGFLGLGAQPPTPELGAMLSDAFKGGYSLSSPWTTLFPGLFITLMVLAFNLLGDGLRDGLDPRSISMN</sequence>
<dbReference type="EMBL" id="JAMPLM010000002">
    <property type="protein sequence ID" value="MEP1057494.1"/>
    <property type="molecule type" value="Genomic_DNA"/>
</dbReference>
<proteinExistence type="inferred from homology"/>
<dbReference type="Pfam" id="PF12911">
    <property type="entry name" value="OppC_N"/>
    <property type="match status" value="1"/>
</dbReference>
<evidence type="ECO:0000256" key="2">
    <source>
        <dbReference type="ARBA" id="ARBA00022448"/>
    </source>
</evidence>
<organism evidence="9 10">
    <name type="scientific">Stenomitos frigidus AS-A4</name>
    <dbReference type="NCBI Taxonomy" id="2933935"/>
    <lineage>
        <taxon>Bacteria</taxon>
        <taxon>Bacillati</taxon>
        <taxon>Cyanobacteriota</taxon>
        <taxon>Cyanophyceae</taxon>
        <taxon>Leptolyngbyales</taxon>
        <taxon>Leptolyngbyaceae</taxon>
        <taxon>Stenomitos</taxon>
    </lineage>
</organism>
<dbReference type="InterPro" id="IPR025966">
    <property type="entry name" value="OppC_N"/>
</dbReference>
<dbReference type="SUPFAM" id="SSF161098">
    <property type="entry name" value="MetI-like"/>
    <property type="match status" value="1"/>
</dbReference>
<comment type="subcellular location">
    <subcellularLocation>
        <location evidence="1 7">Cell membrane</location>
        <topology evidence="1 7">Multi-pass membrane protein</topology>
    </subcellularLocation>
</comment>
<accession>A0ABV0KGP2</accession>
<feature type="domain" description="ABC transmembrane type-1" evidence="8">
    <location>
        <begin position="79"/>
        <end position="270"/>
    </location>
</feature>
<evidence type="ECO:0000256" key="7">
    <source>
        <dbReference type="RuleBase" id="RU363032"/>
    </source>
</evidence>
<evidence type="ECO:0000259" key="8">
    <source>
        <dbReference type="PROSITE" id="PS50928"/>
    </source>
</evidence>
<keyword evidence="10" id="KW-1185">Reference proteome</keyword>
<keyword evidence="6 7" id="KW-0472">Membrane</keyword>
<dbReference type="InterPro" id="IPR050366">
    <property type="entry name" value="BP-dependent_transpt_permease"/>
</dbReference>
<comment type="similarity">
    <text evidence="7">Belongs to the binding-protein-dependent transport system permease family.</text>
</comment>
<keyword evidence="5 7" id="KW-1133">Transmembrane helix</keyword>
<dbReference type="InterPro" id="IPR035906">
    <property type="entry name" value="MetI-like_sf"/>
</dbReference>
<feature type="transmembrane region" description="Helical" evidence="7">
    <location>
        <begin position="20"/>
        <end position="39"/>
    </location>
</feature>
<dbReference type="CDD" id="cd06261">
    <property type="entry name" value="TM_PBP2"/>
    <property type="match status" value="1"/>
</dbReference>
<dbReference type="PROSITE" id="PS50928">
    <property type="entry name" value="ABC_TM1"/>
    <property type="match status" value="1"/>
</dbReference>
<name>A0ABV0KGP2_9CYAN</name>
<dbReference type="Pfam" id="PF00528">
    <property type="entry name" value="BPD_transp_1"/>
    <property type="match status" value="1"/>
</dbReference>
<gene>
    <name evidence="9" type="ORF">NDI38_03530</name>
</gene>
<dbReference type="RefSeq" id="WP_190450446.1">
    <property type="nucleotide sequence ID" value="NZ_JAMPLM010000002.1"/>
</dbReference>
<evidence type="ECO:0000256" key="3">
    <source>
        <dbReference type="ARBA" id="ARBA00022475"/>
    </source>
</evidence>
<evidence type="ECO:0000256" key="5">
    <source>
        <dbReference type="ARBA" id="ARBA00022989"/>
    </source>
</evidence>
<evidence type="ECO:0000313" key="10">
    <source>
        <dbReference type="Proteomes" id="UP001476950"/>
    </source>
</evidence>
<evidence type="ECO:0000256" key="6">
    <source>
        <dbReference type="ARBA" id="ARBA00023136"/>
    </source>
</evidence>
<keyword evidence="2 7" id="KW-0813">Transport</keyword>
<keyword evidence="4 7" id="KW-0812">Transmembrane</keyword>
<evidence type="ECO:0000313" key="9">
    <source>
        <dbReference type="EMBL" id="MEP1057494.1"/>
    </source>
</evidence>
<dbReference type="PANTHER" id="PTHR43386:SF1">
    <property type="entry name" value="D,D-DIPEPTIDE TRANSPORT SYSTEM PERMEASE PROTEIN DDPC-RELATED"/>
    <property type="match status" value="1"/>
</dbReference>
<evidence type="ECO:0000256" key="4">
    <source>
        <dbReference type="ARBA" id="ARBA00022692"/>
    </source>
</evidence>